<sequence length="863" mass="98991">MPNSITQYRKENGKHINWIDEQLGCQRLQERRIHQLAIQPGSHASNKDRQQIAHSIVHLLSILTSVQNTSAGLVMEPGKPSNAAEFDKIIKYNNFYSGEIHKNFIGSKTQGNFENTSCSIISKENKNELPEKRMKLPKKFICSTTLSPIQSLEQKNSVFDDHNKYAFPSMIQEALNSVINKLYKTGDFIHLIDPLKFPVASAASLRFRETMLPLNVNTTKKNSLLSSVIHQLVLNGQLSENDGQNMLQLLESDPTMPLPLTFKRLTDETIERHEKRALRADLDPQTAYHIKQHCASEEQVLNMRGRNSDMRLLFEAQRLENPLRRFYDDSDEEPSATVKNIVDALNLFLNLGSFGIKPLVENLLANKKRVEYYEKKGDAICAERFRRINVAELLTGIDISALPYSTRHQSARVSRIGRPGIRLETDNGIQDREINIKDISSKGKQKKTIDHVEENKQTKVLPKNKHSELVSGHSSSSVIRFPDISVSLTSRNEKAEEAINAYFLKHMQEHSLLTAESIAFIDRDAKSDIYFYGKIKKIFKGDYFVFSSGLKINDHDTTAIKNSKLMIRDHVQYAKYSLLKSKSIYRFAKEKIAPAATQKGEILKNYLSRYFKRTLDITNENLLASVIERFGEVATRCLRFQRRIIQRDFKNFWFASTLGDLDRNAEGHEFFTLLDADRIKDMPLMESYYAKRIQDSVIATFPEALYGVNPEHSVLYRRYPAAHAGQSLLHEYTHISSSTRDLIYNDRMYDGQAKNAKDMMRGFYDDLQGGFASQSMVDFTQSYCAAYGKPSPRTIYDLFKEDEIFRSLTVMSNAASYETFFRDISMLLSYDFDIRMLPFITEVNVEEINAVELQNEISAIENM</sequence>
<gene>
    <name evidence="2" type="ORF">XAP6984_60002</name>
    <name evidence="1" type="ORF">XAP7430_100002</name>
</gene>
<organism evidence="1 3">
    <name type="scientific">Xanthomonas campestris pv. phaseoli</name>
    <dbReference type="NCBI Taxonomy" id="317013"/>
    <lineage>
        <taxon>Bacteria</taxon>
        <taxon>Pseudomonadati</taxon>
        <taxon>Pseudomonadota</taxon>
        <taxon>Gammaproteobacteria</taxon>
        <taxon>Lysobacterales</taxon>
        <taxon>Lysobacteraceae</taxon>
        <taxon>Xanthomonas</taxon>
    </lineage>
</organism>
<evidence type="ECO:0000313" key="4">
    <source>
        <dbReference type="Proteomes" id="UP000234181"/>
    </source>
</evidence>
<dbReference type="EMBL" id="OCYS01000002">
    <property type="protein sequence ID" value="SON76406.1"/>
    <property type="molecule type" value="Genomic_DNA"/>
</dbReference>
<accession>A0AB38DV32</accession>
<protein>
    <submittedName>
        <fullName evidence="1">Uncharacterized protein</fullName>
    </submittedName>
</protein>
<comment type="caution">
    <text evidence="1">The sequence shown here is derived from an EMBL/GenBank/DDBJ whole genome shotgun (WGS) entry which is preliminary data.</text>
</comment>
<evidence type="ECO:0000313" key="2">
    <source>
        <dbReference type="EMBL" id="SON84864.1"/>
    </source>
</evidence>
<dbReference type="EMBL" id="OCYT01000117">
    <property type="protein sequence ID" value="SON84864.1"/>
    <property type="molecule type" value="Genomic_DNA"/>
</dbReference>
<dbReference type="AlphaFoldDB" id="A0AB38DV32"/>
<evidence type="ECO:0000313" key="1">
    <source>
        <dbReference type="EMBL" id="SON76406.1"/>
    </source>
</evidence>
<dbReference type="RefSeq" id="WP_127446619.1">
    <property type="nucleotide sequence ID" value="NZ_CP012057.1"/>
</dbReference>
<evidence type="ECO:0000313" key="3">
    <source>
        <dbReference type="Proteomes" id="UP000234166"/>
    </source>
</evidence>
<dbReference type="Proteomes" id="UP000234166">
    <property type="component" value="Unassembled WGS sequence"/>
</dbReference>
<name>A0AB38DV32_XANCH</name>
<proteinExistence type="predicted"/>
<reference evidence="3 4" key="1">
    <citation type="submission" date="2017-10" db="EMBL/GenBank/DDBJ databases">
        <authorList>
            <person name="Regsiter A."/>
            <person name="William W."/>
        </authorList>
    </citation>
    <scope>NUCLEOTIDE SEQUENCE [LARGE SCALE GENOMIC DNA]</scope>
    <source>
        <strain evidence="2 4">CFBP6984</strain>
        <strain evidence="1 3">CFBP7430</strain>
    </source>
</reference>
<dbReference type="Proteomes" id="UP000234181">
    <property type="component" value="Unassembled WGS sequence"/>
</dbReference>
<keyword evidence="4" id="KW-1185">Reference proteome</keyword>